<reference evidence="2 3" key="1">
    <citation type="submission" date="2023-05" db="EMBL/GenBank/DDBJ databases">
        <title>Pseudodonghicola sp. nov.</title>
        <authorList>
            <person name="Huang J."/>
        </authorList>
    </citation>
    <scope>NUCLEOTIDE SEQUENCE [LARGE SCALE GENOMIC DNA]</scope>
    <source>
        <strain evidence="2 3">IC7</strain>
    </source>
</reference>
<keyword evidence="1" id="KW-1133">Transmembrane helix</keyword>
<organism evidence="2 3">
    <name type="scientific">Pseudodonghicola flavimaris</name>
    <dbReference type="NCBI Taxonomy" id="3050036"/>
    <lineage>
        <taxon>Bacteria</taxon>
        <taxon>Pseudomonadati</taxon>
        <taxon>Pseudomonadota</taxon>
        <taxon>Alphaproteobacteria</taxon>
        <taxon>Rhodobacterales</taxon>
        <taxon>Paracoccaceae</taxon>
        <taxon>Pseudodonghicola</taxon>
    </lineage>
</organism>
<dbReference type="EMBL" id="JASNJD010000003">
    <property type="protein sequence ID" value="MDK3017159.1"/>
    <property type="molecule type" value="Genomic_DNA"/>
</dbReference>
<protein>
    <submittedName>
        <fullName evidence="2">Uncharacterized protein</fullName>
    </submittedName>
</protein>
<name>A0ABT7EY04_9RHOB</name>
<comment type="caution">
    <text evidence="2">The sequence shown here is derived from an EMBL/GenBank/DDBJ whole genome shotgun (WGS) entry which is preliminary data.</text>
</comment>
<keyword evidence="1" id="KW-0812">Transmembrane</keyword>
<feature type="transmembrane region" description="Helical" evidence="1">
    <location>
        <begin position="51"/>
        <end position="71"/>
    </location>
</feature>
<gene>
    <name evidence="2" type="ORF">QO033_05695</name>
</gene>
<evidence type="ECO:0000313" key="3">
    <source>
        <dbReference type="Proteomes" id="UP001243757"/>
    </source>
</evidence>
<keyword evidence="3" id="KW-1185">Reference proteome</keyword>
<keyword evidence="1" id="KW-0472">Membrane</keyword>
<evidence type="ECO:0000256" key="1">
    <source>
        <dbReference type="SAM" id="Phobius"/>
    </source>
</evidence>
<proteinExistence type="predicted"/>
<dbReference type="Proteomes" id="UP001243757">
    <property type="component" value="Unassembled WGS sequence"/>
</dbReference>
<sequence>MAHQDVDFAQRVQRLNRKHAALARGHDTILRADGLLVAAPRRRSRGLSLKAVGLFLVAFVLFKSFMIAAVGPMTYDMRVDRLAAGNVAEAMGAWVLRTEPLSAYLSQQIAAHLP</sequence>
<dbReference type="RefSeq" id="WP_284479977.1">
    <property type="nucleotide sequence ID" value="NZ_JASNJD010000003.1"/>
</dbReference>
<evidence type="ECO:0000313" key="2">
    <source>
        <dbReference type="EMBL" id="MDK3017159.1"/>
    </source>
</evidence>
<accession>A0ABT7EY04</accession>